<evidence type="ECO:0000313" key="2">
    <source>
        <dbReference type="EMBL" id="SDS12108.1"/>
    </source>
</evidence>
<dbReference type="STRING" id="1250231.SAMN04488552_2165"/>
<feature type="transmembrane region" description="Helical" evidence="1">
    <location>
        <begin position="173"/>
        <end position="203"/>
    </location>
</feature>
<proteinExistence type="predicted"/>
<keyword evidence="1" id="KW-1133">Transmembrane helix</keyword>
<dbReference type="RefSeq" id="WP_089662554.1">
    <property type="nucleotide sequence ID" value="NZ_LT629745.1"/>
</dbReference>
<reference evidence="2 3" key="1">
    <citation type="submission" date="2016-10" db="EMBL/GenBank/DDBJ databases">
        <authorList>
            <person name="Varghese N."/>
            <person name="Submissions S."/>
        </authorList>
    </citation>
    <scope>NUCLEOTIDE SEQUENCE [LARGE SCALE GENOMIC DNA]</scope>
    <source>
        <strain evidence="2 3">Mar_2010_102</strain>
    </source>
</reference>
<name>A0A1H1PLJ8_9FLAO</name>
<keyword evidence="1" id="KW-0812">Transmembrane</keyword>
<dbReference type="AlphaFoldDB" id="A0A1H1PLJ8"/>
<gene>
    <name evidence="2" type="ORF">SAMN04488552_2165</name>
</gene>
<feature type="transmembrane region" description="Helical" evidence="1">
    <location>
        <begin position="72"/>
        <end position="94"/>
    </location>
</feature>
<feature type="transmembrane region" description="Helical" evidence="1">
    <location>
        <begin position="114"/>
        <end position="135"/>
    </location>
</feature>
<dbReference type="Proteomes" id="UP000198858">
    <property type="component" value="Chromosome I"/>
</dbReference>
<dbReference type="EMBL" id="LT629745">
    <property type="protein sequence ID" value="SDS12108.1"/>
    <property type="molecule type" value="Genomic_DNA"/>
</dbReference>
<evidence type="ECO:0000256" key="1">
    <source>
        <dbReference type="SAM" id="Phobius"/>
    </source>
</evidence>
<keyword evidence="3" id="KW-1185">Reference proteome</keyword>
<evidence type="ECO:0000313" key="3">
    <source>
        <dbReference type="Proteomes" id="UP000198858"/>
    </source>
</evidence>
<organism evidence="2 3">
    <name type="scientific">Christiangramia echinicola</name>
    <dbReference type="NCBI Taxonomy" id="279359"/>
    <lineage>
        <taxon>Bacteria</taxon>
        <taxon>Pseudomonadati</taxon>
        <taxon>Bacteroidota</taxon>
        <taxon>Flavobacteriia</taxon>
        <taxon>Flavobacteriales</taxon>
        <taxon>Flavobacteriaceae</taxon>
        <taxon>Christiangramia</taxon>
    </lineage>
</organism>
<feature type="transmembrane region" description="Helical" evidence="1">
    <location>
        <begin position="23"/>
        <end position="49"/>
    </location>
</feature>
<keyword evidence="1" id="KW-0472">Membrane</keyword>
<protein>
    <submittedName>
        <fullName evidence="2">Uncharacterized protein</fullName>
    </submittedName>
</protein>
<accession>A0A1H1PLJ8</accession>
<sequence length="214" mass="23599">MENEKYLQDLAEIKSMMNRSSRFISLSGLAGVFAGIYAIIGAVFAKIILRENNSVYNGDYNSYSASNFNSDLAQQLILVAIAVLILAIGTAILLTTRKARKNDQKIWDATSKRLLINFFAPLAAGGVFCLVLLQYGIIGLIAPGMLIFYGLALIHGSKYTFADLKGLGYANVILGLIATQFIGFGIYFWAVGFGLFHIIYGIWMHNKYDRKTAE</sequence>